<dbReference type="HOGENOM" id="CLU_127910_0_0_1"/>
<reference evidence="4" key="2">
    <citation type="submission" date="2013-12" db="EMBL/GenBank/DDBJ databases">
        <authorList>
            <person name="Yu Y."/>
            <person name="Lee S."/>
            <person name="de Baynast K."/>
            <person name="Wissotski M."/>
            <person name="Liu L."/>
            <person name="Talag J."/>
            <person name="Goicoechea J."/>
            <person name="Angelova A."/>
            <person name="Jetty R."/>
            <person name="Kudrna D."/>
            <person name="Golser W."/>
            <person name="Rivera L."/>
            <person name="Zhang J."/>
            <person name="Wing R."/>
        </authorList>
    </citation>
    <scope>NUCLEOTIDE SEQUENCE</scope>
</reference>
<dbReference type="EnsemblPlants" id="LPERR02G09640.1">
    <property type="protein sequence ID" value="LPERR02G09640.1"/>
    <property type="gene ID" value="LPERR02G09640"/>
</dbReference>
<proteinExistence type="predicted"/>
<feature type="compositionally biased region" description="Basic and acidic residues" evidence="1">
    <location>
        <begin position="64"/>
        <end position="76"/>
    </location>
</feature>
<reference evidence="3" key="3">
    <citation type="submission" date="2015-04" db="UniProtKB">
        <authorList>
            <consortium name="EnsemblPlants"/>
        </authorList>
    </citation>
    <scope>IDENTIFICATION</scope>
</reference>
<keyword evidence="4" id="KW-1185">Reference proteome</keyword>
<dbReference type="PANTHER" id="PTHR45023:SF15">
    <property type="entry name" value="OS07G0575233 PROTEIN"/>
    <property type="match status" value="1"/>
</dbReference>
<dbReference type="Gramene" id="LPERR02G09640.1">
    <property type="protein sequence ID" value="LPERR02G09640.1"/>
    <property type="gene ID" value="LPERR02G09640"/>
</dbReference>
<organism evidence="3 4">
    <name type="scientific">Leersia perrieri</name>
    <dbReference type="NCBI Taxonomy" id="77586"/>
    <lineage>
        <taxon>Eukaryota</taxon>
        <taxon>Viridiplantae</taxon>
        <taxon>Streptophyta</taxon>
        <taxon>Embryophyta</taxon>
        <taxon>Tracheophyta</taxon>
        <taxon>Spermatophyta</taxon>
        <taxon>Magnoliopsida</taxon>
        <taxon>Liliopsida</taxon>
        <taxon>Poales</taxon>
        <taxon>Poaceae</taxon>
        <taxon>BOP clade</taxon>
        <taxon>Oryzoideae</taxon>
        <taxon>Oryzeae</taxon>
        <taxon>Oryzinae</taxon>
        <taxon>Leersia</taxon>
    </lineage>
</organism>
<accession>A0A0D9VEI8</accession>
<dbReference type="Pfam" id="PF14303">
    <property type="entry name" value="NAM-associated"/>
    <property type="match status" value="1"/>
</dbReference>
<sequence length="163" mass="18918">MQKAHKWFKADYNDKSFTLEYLWKELKDQPKWRRIMDNESNNKRTKVSESGAYMSSSNQDTDEDTRSKEKRPEGQKKAKAKLKGKPSQDLVLFNEAVQVRAVAVLKSAEATTKLAEAKKEQARVEKYMTYLNLLEKDTLSFSEAKKERHDAILEKIANELAEE</sequence>
<name>A0A0D9VEI8_9ORYZ</name>
<dbReference type="PANTHER" id="PTHR45023">
    <property type="match status" value="1"/>
</dbReference>
<evidence type="ECO:0000313" key="3">
    <source>
        <dbReference type="EnsemblPlants" id="LPERR02G09640.1"/>
    </source>
</evidence>
<evidence type="ECO:0000259" key="2">
    <source>
        <dbReference type="Pfam" id="PF14303"/>
    </source>
</evidence>
<evidence type="ECO:0000313" key="4">
    <source>
        <dbReference type="Proteomes" id="UP000032180"/>
    </source>
</evidence>
<feature type="domain" description="No apical meristem-associated C-terminal" evidence="2">
    <location>
        <begin position="15"/>
        <end position="147"/>
    </location>
</feature>
<dbReference type="STRING" id="77586.A0A0D9VEI8"/>
<evidence type="ECO:0000256" key="1">
    <source>
        <dbReference type="SAM" id="MobiDB-lite"/>
    </source>
</evidence>
<reference evidence="3 4" key="1">
    <citation type="submission" date="2012-08" db="EMBL/GenBank/DDBJ databases">
        <title>Oryza genome evolution.</title>
        <authorList>
            <person name="Wing R.A."/>
        </authorList>
    </citation>
    <scope>NUCLEOTIDE SEQUENCE</scope>
</reference>
<dbReference type="eggNOG" id="ENOG502S88Z">
    <property type="taxonomic scope" value="Eukaryota"/>
</dbReference>
<feature type="region of interest" description="Disordered" evidence="1">
    <location>
        <begin position="34"/>
        <end position="85"/>
    </location>
</feature>
<dbReference type="InterPro" id="IPR029466">
    <property type="entry name" value="NAM-associated_C"/>
</dbReference>
<dbReference type="Proteomes" id="UP000032180">
    <property type="component" value="Chromosome 2"/>
</dbReference>
<protein>
    <recommendedName>
        <fullName evidence="2">No apical meristem-associated C-terminal domain-containing protein</fullName>
    </recommendedName>
</protein>
<dbReference type="AlphaFoldDB" id="A0A0D9VEI8"/>